<name>A0A815JI38_9BILA</name>
<dbReference type="EMBL" id="CAJNOL010006234">
    <property type="protein sequence ID" value="CAF1615657.1"/>
    <property type="molecule type" value="Genomic_DNA"/>
</dbReference>
<sequence length="177" mass="20860">MLFFPDIHITQYKYVRFKNPTEKLNPSKIEELLTTIQGTIENFQTEIPKRNEHTISEQSQKKPELMKSTNFNDRKSIEQWTAKDIASWFSNHKVPDNLIKLYDFQSITEIREYATKLRADSQKEFVKYREQYSKSYNSQELEEYIFGRFKTAVFSLPTASSTSTKTKNSQSSTCIIL</sequence>
<organism evidence="1 3">
    <name type="scientific">Rotaria sordida</name>
    <dbReference type="NCBI Taxonomy" id="392033"/>
    <lineage>
        <taxon>Eukaryota</taxon>
        <taxon>Metazoa</taxon>
        <taxon>Spiralia</taxon>
        <taxon>Gnathifera</taxon>
        <taxon>Rotifera</taxon>
        <taxon>Eurotatoria</taxon>
        <taxon>Bdelloidea</taxon>
        <taxon>Philodinida</taxon>
        <taxon>Philodinidae</taxon>
        <taxon>Rotaria</taxon>
    </lineage>
</organism>
<dbReference type="Proteomes" id="UP000663854">
    <property type="component" value="Unassembled WGS sequence"/>
</dbReference>
<evidence type="ECO:0000313" key="1">
    <source>
        <dbReference type="EMBL" id="CAF1380106.1"/>
    </source>
</evidence>
<reference evidence="1" key="1">
    <citation type="submission" date="2021-02" db="EMBL/GenBank/DDBJ databases">
        <authorList>
            <person name="Nowell W R."/>
        </authorList>
    </citation>
    <scope>NUCLEOTIDE SEQUENCE</scope>
</reference>
<dbReference type="EMBL" id="CAJNOH010004782">
    <property type="protein sequence ID" value="CAF1380106.1"/>
    <property type="molecule type" value="Genomic_DNA"/>
</dbReference>
<comment type="caution">
    <text evidence="1">The sequence shown here is derived from an EMBL/GenBank/DDBJ whole genome shotgun (WGS) entry which is preliminary data.</text>
</comment>
<dbReference type="AlphaFoldDB" id="A0A815JI38"/>
<evidence type="ECO:0000313" key="2">
    <source>
        <dbReference type="EMBL" id="CAF1615657.1"/>
    </source>
</evidence>
<keyword evidence="4" id="KW-1185">Reference proteome</keyword>
<dbReference type="Proteomes" id="UP000663870">
    <property type="component" value="Unassembled WGS sequence"/>
</dbReference>
<accession>A0A815JI38</accession>
<proteinExistence type="predicted"/>
<evidence type="ECO:0000313" key="4">
    <source>
        <dbReference type="Proteomes" id="UP000663870"/>
    </source>
</evidence>
<protein>
    <submittedName>
        <fullName evidence="1">Uncharacterized protein</fullName>
    </submittedName>
</protein>
<evidence type="ECO:0000313" key="3">
    <source>
        <dbReference type="Proteomes" id="UP000663854"/>
    </source>
</evidence>
<gene>
    <name evidence="2" type="ORF">JXQ802_LOCUS49945</name>
    <name evidence="1" type="ORF">PYM288_LOCUS33809</name>
</gene>